<evidence type="ECO:0000256" key="2">
    <source>
        <dbReference type="ARBA" id="ARBA00022475"/>
    </source>
</evidence>
<protein>
    <submittedName>
        <fullName evidence="7">ATP synthase I</fullName>
    </submittedName>
</protein>
<keyword evidence="4 6" id="KW-1133">Transmembrane helix</keyword>
<proteinExistence type="predicted"/>
<comment type="caution">
    <text evidence="7">The sequence shown here is derived from an EMBL/GenBank/DDBJ whole genome shotgun (WGS) entry which is preliminary data.</text>
</comment>
<evidence type="ECO:0000313" key="8">
    <source>
        <dbReference type="Proteomes" id="UP000189670"/>
    </source>
</evidence>
<dbReference type="AlphaFoldDB" id="A0A1V1PBD1"/>
<keyword evidence="2" id="KW-1003">Cell membrane</keyword>
<dbReference type="Pfam" id="PF03899">
    <property type="entry name" value="ATP-synt_I"/>
    <property type="match status" value="1"/>
</dbReference>
<evidence type="ECO:0000256" key="1">
    <source>
        <dbReference type="ARBA" id="ARBA00004651"/>
    </source>
</evidence>
<comment type="subcellular location">
    <subcellularLocation>
        <location evidence="1">Cell membrane</location>
        <topology evidence="1">Multi-pass membrane protein</topology>
    </subcellularLocation>
</comment>
<feature type="transmembrane region" description="Helical" evidence="6">
    <location>
        <begin position="100"/>
        <end position="119"/>
    </location>
</feature>
<evidence type="ECO:0000256" key="4">
    <source>
        <dbReference type="ARBA" id="ARBA00022989"/>
    </source>
</evidence>
<reference evidence="8" key="1">
    <citation type="submission" date="2012-11" db="EMBL/GenBank/DDBJ databases">
        <authorList>
            <person name="Lucero-Rivera Y.E."/>
            <person name="Tovar-Ramirez D."/>
        </authorList>
    </citation>
    <scope>NUCLEOTIDE SEQUENCE [LARGE SCALE GENOMIC DNA]</scope>
    <source>
        <strain evidence="8">Araruama</strain>
    </source>
</reference>
<dbReference type="EMBL" id="ATBP01000184">
    <property type="protein sequence ID" value="ETR72086.1"/>
    <property type="molecule type" value="Genomic_DNA"/>
</dbReference>
<evidence type="ECO:0000256" key="6">
    <source>
        <dbReference type="SAM" id="Phobius"/>
    </source>
</evidence>
<evidence type="ECO:0000313" key="7">
    <source>
        <dbReference type="EMBL" id="ETR72086.1"/>
    </source>
</evidence>
<name>A0A1V1PBD1_9BACT</name>
<feature type="transmembrane region" description="Helical" evidence="6">
    <location>
        <begin position="75"/>
        <end position="94"/>
    </location>
</feature>
<gene>
    <name evidence="7" type="ORF">OMM_07723</name>
</gene>
<accession>A0A1V1PBD1</accession>
<evidence type="ECO:0000256" key="3">
    <source>
        <dbReference type="ARBA" id="ARBA00022692"/>
    </source>
</evidence>
<dbReference type="GO" id="GO:0005886">
    <property type="term" value="C:plasma membrane"/>
    <property type="evidence" value="ECO:0007669"/>
    <property type="project" value="UniProtKB-SubCell"/>
</dbReference>
<feature type="transmembrane region" description="Helical" evidence="6">
    <location>
        <begin position="33"/>
        <end position="54"/>
    </location>
</feature>
<evidence type="ECO:0000256" key="5">
    <source>
        <dbReference type="ARBA" id="ARBA00023136"/>
    </source>
</evidence>
<dbReference type="Proteomes" id="UP000189670">
    <property type="component" value="Unassembled WGS sequence"/>
</dbReference>
<organism evidence="7 8">
    <name type="scientific">Candidatus Magnetoglobus multicellularis str. Araruama</name>
    <dbReference type="NCBI Taxonomy" id="890399"/>
    <lineage>
        <taxon>Bacteria</taxon>
        <taxon>Pseudomonadati</taxon>
        <taxon>Thermodesulfobacteriota</taxon>
        <taxon>Desulfobacteria</taxon>
        <taxon>Desulfobacterales</taxon>
        <taxon>Desulfobacteraceae</taxon>
        <taxon>Candidatus Magnetoglobus</taxon>
    </lineage>
</organism>
<keyword evidence="5 6" id="KW-0472">Membrane</keyword>
<dbReference type="InterPro" id="IPR005598">
    <property type="entry name" value="ATP_synth_I"/>
</dbReference>
<feature type="transmembrane region" description="Helical" evidence="6">
    <location>
        <begin position="7"/>
        <end position="27"/>
    </location>
</feature>
<keyword evidence="3 6" id="KW-0812">Transmembrane</keyword>
<sequence length="124" mass="14035">MDTQKRILKFIVITNWILFAAVTIAGFALLSKLFALGILAGGLIVTINFHLLWRTLNKAFQPEQLVSHHVVIAKYYMRFFVSAIILMILISQHWVDPLGLFVGLSIVVTSIMLATVYELKTNFI</sequence>